<evidence type="ECO:0000313" key="1">
    <source>
        <dbReference type="EMBL" id="SKA75524.1"/>
    </source>
</evidence>
<dbReference type="AlphaFoldDB" id="A0A1T4WDY7"/>
<keyword evidence="1" id="KW-0067">ATP-binding</keyword>
<keyword evidence="1" id="KW-0547">Nucleotide-binding</keyword>
<dbReference type="STRING" id="1147123.SAMN05443428_10138"/>
<proteinExistence type="predicted"/>
<dbReference type="Proteomes" id="UP000190105">
    <property type="component" value="Unassembled WGS sequence"/>
</dbReference>
<dbReference type="RefSeq" id="WP_078695083.1">
    <property type="nucleotide sequence ID" value="NZ_FUYH01000001.1"/>
</dbReference>
<sequence length="542" mass="62166">MEVVIYKAKQKEEYIYDMSLNPDVDYKILKDTRKITSLTVITPNIPIETAEKILKSIYGVSGIIGKLIPSQDFLINNSLKKFNINKIKKEIDSQGRIDKNLLSTVEQYIKGRMISIRQLINLKSFINLNTEEIIDCVQALYCERRIKMIPAVRTIKYVKNCSFCQKEPCKSCRFGFLEDDILLYAADNYNLKSIKKAVYKKINLTKPLKDFSDEFSAFIKSKKDYAILHCAPNSFEYEGIAAGAAEVIKSGGRILYTASPFEIQRAAKAFESSIRDINIGFSGSINYRLLDEDLVVDSINNNTPFYKSFDVVIFDRRFSFIDENIEDAEKMCKRAVKERGKFVIITSFVSKDKYGFSSPIIISLPVLKTKNPIPEPRIVLSRFIKGEEFYLPPLAVDIINLSLREDTGIILFVPDENTLDKVYNYLLFYERYEDTLIDISTKRYKEAILKLKRKEIKILISSDFKDVINLSSDVNVIVINSDDKVYDCETLINMCAAASSSTDKKTGEVIFVASNETERMSLAKSQIRNMNKLSWERGYLKR</sequence>
<gene>
    <name evidence="1" type="ORF">SAMN05443428_10138</name>
</gene>
<dbReference type="GO" id="GO:0004386">
    <property type="term" value="F:helicase activity"/>
    <property type="evidence" value="ECO:0007669"/>
    <property type="project" value="UniProtKB-KW"/>
</dbReference>
<reference evidence="2" key="1">
    <citation type="submission" date="2017-02" db="EMBL/GenBank/DDBJ databases">
        <authorList>
            <person name="Varghese N."/>
            <person name="Submissions S."/>
        </authorList>
    </citation>
    <scope>NUCLEOTIDE SEQUENCE [LARGE SCALE GENOMIC DNA]</scope>
    <source>
        <strain evidence="2">USBA 833</strain>
    </source>
</reference>
<dbReference type="OrthoDB" id="1933944at2"/>
<keyword evidence="2" id="KW-1185">Reference proteome</keyword>
<keyword evidence="1" id="KW-0378">Hydrolase</keyword>
<accession>A0A1T4WDY7</accession>
<dbReference type="EMBL" id="FUYH01000001">
    <property type="protein sequence ID" value="SKA75524.1"/>
    <property type="molecule type" value="Genomic_DNA"/>
</dbReference>
<evidence type="ECO:0000313" key="2">
    <source>
        <dbReference type="Proteomes" id="UP000190105"/>
    </source>
</evidence>
<organism evidence="1 2">
    <name type="scientific">Caloramator quimbayensis</name>
    <dbReference type="NCBI Taxonomy" id="1147123"/>
    <lineage>
        <taxon>Bacteria</taxon>
        <taxon>Bacillati</taxon>
        <taxon>Bacillota</taxon>
        <taxon>Clostridia</taxon>
        <taxon>Eubacteriales</taxon>
        <taxon>Clostridiaceae</taxon>
        <taxon>Caloramator</taxon>
    </lineage>
</organism>
<keyword evidence="1" id="KW-0347">Helicase</keyword>
<protein>
    <submittedName>
        <fullName evidence="1">Superfamily II DNA/RNA helicase required for DNA uptake (Late competence protein)</fullName>
    </submittedName>
</protein>
<name>A0A1T4WDY7_9CLOT</name>